<evidence type="ECO:0000256" key="1">
    <source>
        <dbReference type="ARBA" id="ARBA00004173"/>
    </source>
</evidence>
<dbReference type="InterPro" id="IPR019368">
    <property type="entry name" value="Ribosomal_mS29"/>
</dbReference>
<evidence type="ECO:0000256" key="8">
    <source>
        <dbReference type="SAM" id="MobiDB-lite"/>
    </source>
</evidence>
<dbReference type="GeneID" id="37045907"/>
<dbReference type="PANTHER" id="PTHR12810:SF0">
    <property type="entry name" value="SMALL RIBOSOMAL SUBUNIT PROTEIN MS29"/>
    <property type="match status" value="1"/>
</dbReference>
<dbReference type="OrthoDB" id="274828at2759"/>
<comment type="similarity">
    <text evidence="2">Belongs to the mitochondrion-specific ribosomal protein mS29 family.</text>
</comment>
<keyword evidence="6" id="KW-0687">Ribonucleoprotein</keyword>
<organism evidence="9 10">
    <name type="scientific">Acaromyces ingoldii</name>
    <dbReference type="NCBI Taxonomy" id="215250"/>
    <lineage>
        <taxon>Eukaryota</taxon>
        <taxon>Fungi</taxon>
        <taxon>Dikarya</taxon>
        <taxon>Basidiomycota</taxon>
        <taxon>Ustilaginomycotina</taxon>
        <taxon>Exobasidiomycetes</taxon>
        <taxon>Exobasidiales</taxon>
        <taxon>Cryptobasidiaceae</taxon>
        <taxon>Acaromyces</taxon>
    </lineage>
</organism>
<evidence type="ECO:0000256" key="5">
    <source>
        <dbReference type="ARBA" id="ARBA00023128"/>
    </source>
</evidence>
<name>A0A316YTJ9_9BASI</name>
<dbReference type="PANTHER" id="PTHR12810">
    <property type="entry name" value="MITOCHONDRIAL 28S RIBOSOMAL PROTEIN S29"/>
    <property type="match status" value="1"/>
</dbReference>
<dbReference type="Proteomes" id="UP000245768">
    <property type="component" value="Unassembled WGS sequence"/>
</dbReference>
<evidence type="ECO:0000256" key="4">
    <source>
        <dbReference type="ARBA" id="ARBA00022980"/>
    </source>
</evidence>
<evidence type="ECO:0000256" key="2">
    <source>
        <dbReference type="ARBA" id="ARBA00009863"/>
    </source>
</evidence>
<keyword evidence="10" id="KW-1185">Reference proteome</keyword>
<reference evidence="9" key="1">
    <citation type="journal article" date="2018" name="Mol. Biol. Evol.">
        <title>Broad Genomic Sampling Reveals a Smut Pathogenic Ancestry of the Fungal Clade Ustilaginomycotina.</title>
        <authorList>
            <person name="Kijpornyongpan T."/>
            <person name="Mondo S.J."/>
            <person name="Barry K."/>
            <person name="Sandor L."/>
            <person name="Lee J."/>
            <person name="Lipzen A."/>
            <person name="Pangilinan J."/>
            <person name="LaButti K."/>
            <person name="Hainaut M."/>
            <person name="Henrissat B."/>
            <person name="Grigoriev I.V."/>
            <person name="Spatafora J.W."/>
            <person name="Aime M.C."/>
        </authorList>
    </citation>
    <scope>NUCLEOTIDE SEQUENCE [LARGE SCALE GENOMIC DNA]</scope>
    <source>
        <strain evidence="9">MCA 4198</strain>
    </source>
</reference>
<evidence type="ECO:0000313" key="9">
    <source>
        <dbReference type="EMBL" id="PWN92551.1"/>
    </source>
</evidence>
<gene>
    <name evidence="9" type="ORF">FA10DRAFT_285411</name>
</gene>
<evidence type="ECO:0000256" key="7">
    <source>
        <dbReference type="ARBA" id="ARBA00035140"/>
    </source>
</evidence>
<dbReference type="EMBL" id="KZ819635">
    <property type="protein sequence ID" value="PWN92551.1"/>
    <property type="molecule type" value="Genomic_DNA"/>
</dbReference>
<dbReference type="FunCoup" id="A0A316YTJ9">
    <property type="interactions" value="24"/>
</dbReference>
<dbReference type="STRING" id="215250.A0A316YTJ9"/>
<keyword evidence="5" id="KW-0496">Mitochondrion</keyword>
<dbReference type="Pfam" id="PF10236">
    <property type="entry name" value="DAP3"/>
    <property type="match status" value="1"/>
</dbReference>
<protein>
    <recommendedName>
        <fullName evidence="7">Small ribosomal subunit protein mS29</fullName>
    </recommendedName>
</protein>
<dbReference type="GO" id="GO:0003735">
    <property type="term" value="F:structural constituent of ribosome"/>
    <property type="evidence" value="ECO:0007669"/>
    <property type="project" value="TreeGrafter"/>
</dbReference>
<dbReference type="InParanoid" id="A0A316YTJ9"/>
<feature type="compositionally biased region" description="Low complexity" evidence="8">
    <location>
        <begin position="24"/>
        <end position="43"/>
    </location>
</feature>
<feature type="region of interest" description="Disordered" evidence="8">
    <location>
        <begin position="24"/>
        <end position="81"/>
    </location>
</feature>
<accession>A0A316YTJ9</accession>
<proteinExistence type="inferred from homology"/>
<evidence type="ECO:0000256" key="3">
    <source>
        <dbReference type="ARBA" id="ARBA00022946"/>
    </source>
</evidence>
<evidence type="ECO:0000313" key="10">
    <source>
        <dbReference type="Proteomes" id="UP000245768"/>
    </source>
</evidence>
<dbReference type="GO" id="GO:0005763">
    <property type="term" value="C:mitochondrial small ribosomal subunit"/>
    <property type="evidence" value="ECO:0007669"/>
    <property type="project" value="TreeGrafter"/>
</dbReference>
<dbReference type="RefSeq" id="XP_025379749.1">
    <property type="nucleotide sequence ID" value="XM_025523991.1"/>
</dbReference>
<keyword evidence="3" id="KW-0809">Transit peptide</keyword>
<evidence type="ECO:0000256" key="6">
    <source>
        <dbReference type="ARBA" id="ARBA00023274"/>
    </source>
</evidence>
<sequence length="440" mass="47937">MAMATTSLLRTAAGPARWTLLEAPSRSFSSSSAACAAKKGAPKVQQKRKTPIRKSAGSSGPRSPRRGQTKSAGVHEGLSKTNPFVKPVADMSFLATLLPEQATEANVGQVMAWSERTLEATRIQGFGLTREMAREFKRQPRPRTLLRPQSLRLFNHLDSSVEGATGQTTLLQGPLGAGASTLLLQAVSYALESDWLVVYIPRGINLVDSSSPFIYSSSMQTYVQPEASRALLGRILSVNGADKLREIPVDEGSSSSSSSLADVIKQALGEQQQPAALQRTLETALRTLVQQRQRPLLLCLDGAQAYFSTTKYRDADYRRLQAYELGLTRTVLSCMRTQGAGSFGGVQRGLALAAPSPQHAEWWPWTLSDDTHRLHHAEAAFARLDIGRHFTNDEAASLFDVARRELNRGPEAINDESYLARLATSGASLSVFERSLNVQQ</sequence>
<comment type="subcellular location">
    <subcellularLocation>
        <location evidence="1">Mitochondrion</location>
    </subcellularLocation>
</comment>
<dbReference type="AlphaFoldDB" id="A0A316YTJ9"/>
<keyword evidence="4" id="KW-0689">Ribosomal protein</keyword>